<evidence type="ECO:0000259" key="9">
    <source>
        <dbReference type="Pfam" id="PF07715"/>
    </source>
</evidence>
<evidence type="ECO:0000256" key="6">
    <source>
        <dbReference type="ARBA" id="ARBA00023237"/>
    </source>
</evidence>
<reference evidence="10" key="1">
    <citation type="submission" date="2021-02" db="EMBL/GenBank/DDBJ databases">
        <authorList>
            <person name="Dougan E. K."/>
            <person name="Rhodes N."/>
            <person name="Thang M."/>
            <person name="Chan C."/>
        </authorList>
    </citation>
    <scope>NUCLEOTIDE SEQUENCE</scope>
</reference>
<dbReference type="InterPro" id="IPR000531">
    <property type="entry name" value="Beta-barrel_TonB"/>
</dbReference>
<protein>
    <submittedName>
        <fullName evidence="10">BtuB protein</fullName>
    </submittedName>
</protein>
<evidence type="ECO:0000256" key="1">
    <source>
        <dbReference type="ARBA" id="ARBA00004571"/>
    </source>
</evidence>
<dbReference type="SUPFAM" id="SSF56935">
    <property type="entry name" value="Porins"/>
    <property type="match status" value="1"/>
</dbReference>
<accession>A0A812QEM4</accession>
<evidence type="ECO:0000256" key="2">
    <source>
        <dbReference type="ARBA" id="ARBA00022448"/>
    </source>
</evidence>
<dbReference type="InterPro" id="IPR039426">
    <property type="entry name" value="TonB-dep_rcpt-like"/>
</dbReference>
<keyword evidence="6" id="KW-0998">Cell outer membrane</keyword>
<name>A0A812QEM4_9DINO</name>
<dbReference type="Pfam" id="PF00593">
    <property type="entry name" value="TonB_dep_Rec_b-barrel"/>
    <property type="match status" value="1"/>
</dbReference>
<dbReference type="PANTHER" id="PTHR47234">
    <property type="match status" value="1"/>
</dbReference>
<feature type="domain" description="TonB-dependent receptor-like beta-barrel" evidence="8">
    <location>
        <begin position="477"/>
        <end position="956"/>
    </location>
</feature>
<evidence type="ECO:0000313" key="11">
    <source>
        <dbReference type="Proteomes" id="UP000601435"/>
    </source>
</evidence>
<dbReference type="AlphaFoldDB" id="A0A812QEM4"/>
<dbReference type="InterPro" id="IPR036942">
    <property type="entry name" value="Beta-barrel_TonB_sf"/>
</dbReference>
<dbReference type="Proteomes" id="UP000601435">
    <property type="component" value="Unassembled WGS sequence"/>
</dbReference>
<dbReference type="CDD" id="cd01347">
    <property type="entry name" value="ligand_gated_channel"/>
    <property type="match status" value="1"/>
</dbReference>
<dbReference type="Gene3D" id="2.170.130.10">
    <property type="entry name" value="TonB-dependent receptor, plug domain"/>
    <property type="match status" value="1"/>
</dbReference>
<evidence type="ECO:0000256" key="4">
    <source>
        <dbReference type="ARBA" id="ARBA00023077"/>
    </source>
</evidence>
<dbReference type="Gene3D" id="2.40.170.20">
    <property type="entry name" value="TonB-dependent receptor, beta-barrel domain"/>
    <property type="match status" value="1"/>
</dbReference>
<dbReference type="EMBL" id="CAJNJA010015696">
    <property type="protein sequence ID" value="CAE7367049.1"/>
    <property type="molecule type" value="Genomic_DNA"/>
</dbReference>
<keyword evidence="2" id="KW-0813">Transport</keyword>
<evidence type="ECO:0000259" key="8">
    <source>
        <dbReference type="Pfam" id="PF00593"/>
    </source>
</evidence>
<feature type="domain" description="TonB-dependent receptor plug" evidence="9">
    <location>
        <begin position="160"/>
        <end position="269"/>
    </location>
</feature>
<keyword evidence="11" id="KW-1185">Reference proteome</keyword>
<evidence type="ECO:0000256" key="5">
    <source>
        <dbReference type="ARBA" id="ARBA00023136"/>
    </source>
</evidence>
<feature type="chain" id="PRO_5033010363" evidence="7">
    <location>
        <begin position="30"/>
        <end position="992"/>
    </location>
</feature>
<dbReference type="OrthoDB" id="10059063at2759"/>
<organism evidence="10 11">
    <name type="scientific">Symbiodinium necroappetens</name>
    <dbReference type="NCBI Taxonomy" id="1628268"/>
    <lineage>
        <taxon>Eukaryota</taxon>
        <taxon>Sar</taxon>
        <taxon>Alveolata</taxon>
        <taxon>Dinophyceae</taxon>
        <taxon>Suessiales</taxon>
        <taxon>Symbiodiniaceae</taxon>
        <taxon>Symbiodinium</taxon>
    </lineage>
</organism>
<dbReference type="PROSITE" id="PS52016">
    <property type="entry name" value="TONB_DEPENDENT_REC_3"/>
    <property type="match status" value="1"/>
</dbReference>
<dbReference type="InterPro" id="IPR012910">
    <property type="entry name" value="Plug_dom"/>
</dbReference>
<keyword evidence="4" id="KW-0798">TonB box</keyword>
<evidence type="ECO:0000256" key="7">
    <source>
        <dbReference type="SAM" id="SignalP"/>
    </source>
</evidence>
<dbReference type="PANTHER" id="PTHR47234:SF2">
    <property type="entry name" value="TONB-DEPENDENT RECEPTOR"/>
    <property type="match status" value="1"/>
</dbReference>
<feature type="signal peptide" evidence="7">
    <location>
        <begin position="1"/>
        <end position="29"/>
    </location>
</feature>
<dbReference type="Gene3D" id="3.55.50.30">
    <property type="match status" value="1"/>
</dbReference>
<evidence type="ECO:0000256" key="3">
    <source>
        <dbReference type="ARBA" id="ARBA00022692"/>
    </source>
</evidence>
<keyword evidence="5" id="KW-0472">Membrane</keyword>
<sequence>MTSHAHWRRLLLPAVILAAVLFLSGPVSAASESEAAYQVDLPSGDLQATLLSFARDHQVSIFFSKETVADITHEAVMGTYTLPELFEQLLGDACISYEFVRERLIAIVPGCQQAVAVAPVSVIENVLVEESAPASFVEEILVQEPHVTGTRLRNPSASFAMPLEVIDQTEIRLSGYQAVGELLRYVPAVSGNSASTLISNGGDGTASVTLRGLPASNTLVLLNGRRMNTDALRGGSVDLNTLPLGIVDRIEILKDGASAIYGSDAIAGVVNVITKQDINGLSIDAYTGQSAQGDLQTTHLSGLWGFEGERWSSALGMNYYDQSGVYSRDRTLSASSNDRSRGGIDKRSSAISPAWLGLSSGPVVLLESAPGVVPEDFRAITEDDRFEFRDFTSSIVPSTRLGGFASLQWDMGAQWLGYFEALYHQTESINTLAPTPLLSAFEPEPIIVDAQQVFNPFGEAVFDVRRRLLELGPRKQINDSETYRTVLGFRRETRRLSLDAAFTFNQTDAQETFRNGANAAQVALALDEDCAAPCVPLNIFGPGNSIDEHMSAFIGTDARIEGVSRTFGFTFDLDWVAKQTNQGDVELSTGFEYRRDELDTSPDQILRNNLLLGGGNRRAIKGSREIVEVYAEGLIPLAANRRFVERLDVQVAARVSRYSDFGFQVNPRLVLHWMPTKEITWRASGARGFRAPTLLQLFASSLQSFEQLNDPCTVASNVGSFLGCDLQSDPSLTQYLTITGGDAGLDPERSSTFSTGLVWRPKWRSNQLLFSADWYYIDSEDVVESSAQFVLNQNARLGRFENRVTRNVDGNLEMILATLQNIGRRKVSGYDLSGQVTWNMRDNGRLTLALNATHIVRFQDQFDPTSPSIDKAGTFSDEAAGGLGALPDWKIYTGLSWRHQHWQSHYTIYHVSSLREEIPLLETQRTISSWTTHNFNVSYLGPLSKWFRFTAGVNNLFDEAPPFSAAAFNDSYDGRTYDITGRYFFVKVDKSF</sequence>
<keyword evidence="7" id="KW-0732">Signal</keyword>
<comment type="caution">
    <text evidence="10">The sequence shown here is derived from an EMBL/GenBank/DDBJ whole genome shotgun (WGS) entry which is preliminary data.</text>
</comment>
<comment type="subcellular location">
    <subcellularLocation>
        <location evidence="1">Cell outer membrane</location>
        <topology evidence="1">Multi-pass membrane protein</topology>
    </subcellularLocation>
</comment>
<dbReference type="InterPro" id="IPR037066">
    <property type="entry name" value="Plug_dom_sf"/>
</dbReference>
<gene>
    <name evidence="10" type="primary">btuB</name>
    <name evidence="10" type="ORF">SNEC2469_LOCUS9810</name>
</gene>
<evidence type="ECO:0000313" key="10">
    <source>
        <dbReference type="EMBL" id="CAE7367049.1"/>
    </source>
</evidence>
<dbReference type="Pfam" id="PF07715">
    <property type="entry name" value="Plug"/>
    <property type="match status" value="1"/>
</dbReference>
<keyword evidence="3" id="KW-0812">Transmembrane</keyword>
<proteinExistence type="predicted"/>